<proteinExistence type="predicted"/>
<dbReference type="EMBL" id="JABELX010000004">
    <property type="protein sequence ID" value="NNH70521.1"/>
    <property type="molecule type" value="Genomic_DNA"/>
</dbReference>
<name>A0A849CC29_9NOCA</name>
<dbReference type="InterPro" id="IPR042070">
    <property type="entry name" value="PucR_C-HTH_sf"/>
</dbReference>
<dbReference type="PANTHER" id="PTHR33744:SF1">
    <property type="entry name" value="DNA-BINDING TRANSCRIPTIONAL ACTIVATOR ADER"/>
    <property type="match status" value="1"/>
</dbReference>
<reference evidence="3 4" key="1">
    <citation type="submission" date="2020-05" db="EMBL/GenBank/DDBJ databases">
        <title>MicrobeNet Type strains.</title>
        <authorList>
            <person name="Nicholson A.C."/>
        </authorList>
    </citation>
    <scope>NUCLEOTIDE SEQUENCE [LARGE SCALE GENOMIC DNA]</scope>
    <source>
        <strain evidence="3 4">JCM 3224</strain>
    </source>
</reference>
<feature type="domain" description="Purine catabolism PurC-like" evidence="1">
    <location>
        <begin position="16"/>
        <end position="125"/>
    </location>
</feature>
<gene>
    <name evidence="3" type="ORF">HLB23_11710</name>
</gene>
<evidence type="ECO:0000259" key="1">
    <source>
        <dbReference type="Pfam" id="PF07905"/>
    </source>
</evidence>
<protein>
    <submittedName>
        <fullName evidence="3">PucR family transcriptional regulator</fullName>
    </submittedName>
</protein>
<dbReference type="AlphaFoldDB" id="A0A849CC29"/>
<dbReference type="Pfam" id="PF07905">
    <property type="entry name" value="PucR"/>
    <property type="match status" value="1"/>
</dbReference>
<dbReference type="Proteomes" id="UP000586827">
    <property type="component" value="Unassembled WGS sequence"/>
</dbReference>
<feature type="domain" description="PucR C-terminal helix-turn-helix" evidence="2">
    <location>
        <begin position="443"/>
        <end position="501"/>
    </location>
</feature>
<dbReference type="RefSeq" id="WP_067522811.1">
    <property type="nucleotide sequence ID" value="NZ_JABELX010000004.1"/>
</dbReference>
<comment type="caution">
    <text evidence="3">The sequence shown here is derived from an EMBL/GenBank/DDBJ whole genome shotgun (WGS) entry which is preliminary data.</text>
</comment>
<evidence type="ECO:0000313" key="4">
    <source>
        <dbReference type="Proteomes" id="UP000586827"/>
    </source>
</evidence>
<dbReference type="InterPro" id="IPR051448">
    <property type="entry name" value="CdaR-like_regulators"/>
</dbReference>
<organism evidence="3 4">
    <name type="scientific">Nocardia uniformis</name>
    <dbReference type="NCBI Taxonomy" id="53432"/>
    <lineage>
        <taxon>Bacteria</taxon>
        <taxon>Bacillati</taxon>
        <taxon>Actinomycetota</taxon>
        <taxon>Actinomycetes</taxon>
        <taxon>Mycobacteriales</taxon>
        <taxon>Nocardiaceae</taxon>
        <taxon>Nocardia</taxon>
    </lineage>
</organism>
<dbReference type="PANTHER" id="PTHR33744">
    <property type="entry name" value="CARBOHYDRATE DIACID REGULATOR"/>
    <property type="match status" value="1"/>
</dbReference>
<sequence length="504" mass="53155">MTLPVSWVSTRSDLGIRLAGGAAGVDRTVDVVLTTELDEPFPWLSGGELVLTTGMRLPSTAAGRAAYLRGLDDCGVAALGFGIGFGHERIPDDLTAVADEIGLPLFEVPLPTPFAAIVKRVAARIAELRYDEVLRASRAQPRMTRALITAGAQAIVRELAAALGATVLVLDRSGAVVRSQPRALDSERLRAVRAALAVSATSGVHTDSTGMSITYQRIGIGRRPHGDLVVLRDEPLGHIDQILLGHANSLLALDYEKPARLGVAQQRLNSHALGLLLGAEVDTAPAWAQLAQAADAQGHIRVLVAECDSDAAAATMHEAIAEVVTGAGYPPFLYLAEGRVVSVLPGASAAFVPRLHSETRGRVRKFVRLGMSGPHRVHALAEAVSSARLAATMAERGGAPTEFAALTGRSLLSIDATREVLDAMGRTVLAPIVDYDAVHGTELLTSLRAFLEANGQWESAAAATGVHRHTLRKRIATSANLLDCDLDSARVRAELLLALLARGE</sequence>
<dbReference type="Gene3D" id="1.10.10.2840">
    <property type="entry name" value="PucR C-terminal helix-turn-helix domain"/>
    <property type="match status" value="1"/>
</dbReference>
<dbReference type="InterPro" id="IPR012914">
    <property type="entry name" value="PucR_dom"/>
</dbReference>
<dbReference type="InterPro" id="IPR025736">
    <property type="entry name" value="PucR_C-HTH_dom"/>
</dbReference>
<evidence type="ECO:0000313" key="3">
    <source>
        <dbReference type="EMBL" id="NNH70521.1"/>
    </source>
</evidence>
<accession>A0A849CC29</accession>
<keyword evidence="4" id="KW-1185">Reference proteome</keyword>
<evidence type="ECO:0000259" key="2">
    <source>
        <dbReference type="Pfam" id="PF13556"/>
    </source>
</evidence>
<dbReference type="Pfam" id="PF13556">
    <property type="entry name" value="HTH_30"/>
    <property type="match status" value="1"/>
</dbReference>